<protein>
    <submittedName>
        <fullName evidence="1">Uncharacterized protein</fullName>
    </submittedName>
</protein>
<sequence length="99" mass="11293">MRHSTQPVISAQVLQLNLPTLSKHPSRENGKDQFDEQSYQAFAEKAQKKNVNVAISRQTMDDAFRFAASRMPGSSNSKAFEQMIARCLGRESEKYWKGR</sequence>
<proteinExistence type="predicted"/>
<accession>A0AAV9JLP3</accession>
<dbReference type="EMBL" id="JAVFHQ010000017">
    <property type="protein sequence ID" value="KAK4545828.1"/>
    <property type="molecule type" value="Genomic_DNA"/>
</dbReference>
<comment type="caution">
    <text evidence="1">The sequence shown here is derived from an EMBL/GenBank/DDBJ whole genome shotgun (WGS) entry which is preliminary data.</text>
</comment>
<evidence type="ECO:0000313" key="2">
    <source>
        <dbReference type="Proteomes" id="UP001324427"/>
    </source>
</evidence>
<reference evidence="1 2" key="1">
    <citation type="submission" date="2021-11" db="EMBL/GenBank/DDBJ databases">
        <title>Black yeast isolated from Biological Soil Crust.</title>
        <authorList>
            <person name="Kurbessoian T."/>
        </authorList>
    </citation>
    <scope>NUCLEOTIDE SEQUENCE [LARGE SCALE GENOMIC DNA]</scope>
    <source>
        <strain evidence="1 2">CCFEE 5522</strain>
    </source>
</reference>
<dbReference type="Proteomes" id="UP001324427">
    <property type="component" value="Unassembled WGS sequence"/>
</dbReference>
<keyword evidence="2" id="KW-1185">Reference proteome</keyword>
<evidence type="ECO:0000313" key="1">
    <source>
        <dbReference type="EMBL" id="KAK4545828.1"/>
    </source>
</evidence>
<dbReference type="AlphaFoldDB" id="A0AAV9JLP3"/>
<organism evidence="1 2">
    <name type="scientific">Oleoguttula mirabilis</name>
    <dbReference type="NCBI Taxonomy" id="1507867"/>
    <lineage>
        <taxon>Eukaryota</taxon>
        <taxon>Fungi</taxon>
        <taxon>Dikarya</taxon>
        <taxon>Ascomycota</taxon>
        <taxon>Pezizomycotina</taxon>
        <taxon>Dothideomycetes</taxon>
        <taxon>Dothideomycetidae</taxon>
        <taxon>Mycosphaerellales</taxon>
        <taxon>Teratosphaeriaceae</taxon>
        <taxon>Oleoguttula</taxon>
    </lineage>
</organism>
<name>A0AAV9JLP3_9PEZI</name>
<gene>
    <name evidence="1" type="ORF">LTR36_002392</name>
</gene>